<proteinExistence type="predicted"/>
<feature type="compositionally biased region" description="Basic and acidic residues" evidence="2">
    <location>
        <begin position="24"/>
        <end position="38"/>
    </location>
</feature>
<reference evidence="3 4" key="1">
    <citation type="submission" date="2024-01" db="EMBL/GenBank/DDBJ databases">
        <title>A draft genome for a cacao thread blight-causing isolate of Paramarasmius palmivorus.</title>
        <authorList>
            <person name="Baruah I.K."/>
            <person name="Bukari Y."/>
            <person name="Amoako-Attah I."/>
            <person name="Meinhardt L.W."/>
            <person name="Bailey B.A."/>
            <person name="Cohen S.P."/>
        </authorList>
    </citation>
    <scope>NUCLEOTIDE SEQUENCE [LARGE SCALE GENOMIC DNA]</scope>
    <source>
        <strain evidence="3 4">GH-12</strain>
    </source>
</reference>
<evidence type="ECO:0000313" key="3">
    <source>
        <dbReference type="EMBL" id="KAK7042914.1"/>
    </source>
</evidence>
<dbReference type="EMBL" id="JAYKXP010000030">
    <property type="protein sequence ID" value="KAK7042914.1"/>
    <property type="molecule type" value="Genomic_DNA"/>
</dbReference>
<gene>
    <name evidence="3" type="ORF">VNI00_008650</name>
</gene>
<dbReference type="AlphaFoldDB" id="A0AAW0CXT4"/>
<evidence type="ECO:0000256" key="2">
    <source>
        <dbReference type="SAM" id="MobiDB-lite"/>
    </source>
</evidence>
<evidence type="ECO:0000313" key="4">
    <source>
        <dbReference type="Proteomes" id="UP001383192"/>
    </source>
</evidence>
<accession>A0AAW0CXT4</accession>
<organism evidence="3 4">
    <name type="scientific">Paramarasmius palmivorus</name>
    <dbReference type="NCBI Taxonomy" id="297713"/>
    <lineage>
        <taxon>Eukaryota</taxon>
        <taxon>Fungi</taxon>
        <taxon>Dikarya</taxon>
        <taxon>Basidiomycota</taxon>
        <taxon>Agaricomycotina</taxon>
        <taxon>Agaricomycetes</taxon>
        <taxon>Agaricomycetidae</taxon>
        <taxon>Agaricales</taxon>
        <taxon>Marasmiineae</taxon>
        <taxon>Marasmiaceae</taxon>
        <taxon>Paramarasmius</taxon>
    </lineage>
</organism>
<evidence type="ECO:0000256" key="1">
    <source>
        <dbReference type="SAM" id="Coils"/>
    </source>
</evidence>
<feature type="coiled-coil region" evidence="1">
    <location>
        <begin position="70"/>
        <end position="142"/>
    </location>
</feature>
<feature type="compositionally biased region" description="Polar residues" evidence="2">
    <location>
        <begin position="421"/>
        <end position="433"/>
    </location>
</feature>
<keyword evidence="1" id="KW-0175">Coiled coil</keyword>
<keyword evidence="4" id="KW-1185">Reference proteome</keyword>
<feature type="region of interest" description="Disordered" evidence="2">
    <location>
        <begin position="411"/>
        <end position="433"/>
    </location>
</feature>
<feature type="region of interest" description="Disordered" evidence="2">
    <location>
        <begin position="23"/>
        <end position="52"/>
    </location>
</feature>
<protein>
    <submittedName>
        <fullName evidence="3">Uncharacterized protein</fullName>
    </submittedName>
</protein>
<sequence length="433" mass="49025">MPTPTPNQEAEKRASSPIFVYDEDEKKFVVPKEEEDSKPPNPQAGSGNDPNMVTISVSRAFAEEATLKAVSELRREVTKIQEDLTRTQERAERAEALAVENQELKSKIEKLENELGTVKEVAEDAKTTVEKLKLKMKEKHSRLKTRILANEEQNITTQLYRRIVSKLGELEIYDGPQTPLKQVLPIKFMAREECHEMGWEREFRDRLKKVVSRSDATSFRDNSSSLSVPLSAGPQLNGGQDFRSHTTGVTHINFINSTKNKFLYLPGRVTFPHRQHGLAVAPTGQKSADNTFELASSFNELFGKTWELFYDRPTKHEASQIYYAGTYRCIGLGDIPSDGLKYQDWSENEWDLSVPSLTQAVIEAQLQRPLLRREEICDLITSGIITLQVIGLKMIGWNEHLYHSVTNGTYTPGAGTKRPSNHPSSQLNKRSKH</sequence>
<comment type="caution">
    <text evidence="3">The sequence shown here is derived from an EMBL/GenBank/DDBJ whole genome shotgun (WGS) entry which is preliminary data.</text>
</comment>
<dbReference type="Proteomes" id="UP001383192">
    <property type="component" value="Unassembled WGS sequence"/>
</dbReference>
<name>A0AAW0CXT4_9AGAR</name>
<feature type="compositionally biased region" description="Polar residues" evidence="2">
    <location>
        <begin position="43"/>
        <end position="52"/>
    </location>
</feature>
<dbReference type="Gene3D" id="1.20.5.170">
    <property type="match status" value="1"/>
</dbReference>